<dbReference type="PANTHER" id="PTHR34137">
    <property type="entry name" value="EXODEOXYRIBONUCLEASE 7 SMALL SUBUNIT"/>
    <property type="match status" value="1"/>
</dbReference>
<dbReference type="AlphaFoldDB" id="A0A1W1C4Y7"/>
<proteinExistence type="inferred from homology"/>
<accession>A0A1W1C4Y7</accession>
<keyword evidence="2" id="KW-0540">Nuclease</keyword>
<dbReference type="Pfam" id="PF02609">
    <property type="entry name" value="Exonuc_VII_S"/>
    <property type="match status" value="1"/>
</dbReference>
<keyword evidence="1" id="KW-0963">Cytoplasm</keyword>
<dbReference type="PIRSF" id="PIRSF006488">
    <property type="entry name" value="Exonuc_VII_S"/>
    <property type="match status" value="1"/>
</dbReference>
<organism evidence="4">
    <name type="scientific">hydrothermal vent metagenome</name>
    <dbReference type="NCBI Taxonomy" id="652676"/>
    <lineage>
        <taxon>unclassified sequences</taxon>
        <taxon>metagenomes</taxon>
        <taxon>ecological metagenomes</taxon>
    </lineage>
</organism>
<protein>
    <submittedName>
        <fullName evidence="4">Exodeoxyribonuclease VII small subunit</fullName>
        <ecNumber evidence="4">3.1.11.6</ecNumber>
    </submittedName>
</protein>
<dbReference type="Gene3D" id="1.10.287.1040">
    <property type="entry name" value="Exonuclease VII, small subunit"/>
    <property type="match status" value="1"/>
</dbReference>
<evidence type="ECO:0000313" key="4">
    <source>
        <dbReference type="EMBL" id="SFV60920.1"/>
    </source>
</evidence>
<dbReference type="GO" id="GO:0006308">
    <property type="term" value="P:DNA catabolic process"/>
    <property type="evidence" value="ECO:0007669"/>
    <property type="project" value="InterPro"/>
</dbReference>
<dbReference type="HAMAP" id="MF_00337">
    <property type="entry name" value="Exonuc_7_S"/>
    <property type="match status" value="1"/>
</dbReference>
<dbReference type="NCBIfam" id="TIGR01280">
    <property type="entry name" value="xseB"/>
    <property type="match status" value="1"/>
</dbReference>
<dbReference type="InterPro" id="IPR037004">
    <property type="entry name" value="Exonuc_VII_ssu_sf"/>
</dbReference>
<dbReference type="GO" id="GO:0005829">
    <property type="term" value="C:cytosol"/>
    <property type="evidence" value="ECO:0007669"/>
    <property type="project" value="TreeGrafter"/>
</dbReference>
<dbReference type="GO" id="GO:0009318">
    <property type="term" value="C:exodeoxyribonuclease VII complex"/>
    <property type="evidence" value="ECO:0007669"/>
    <property type="project" value="InterPro"/>
</dbReference>
<dbReference type="EC" id="3.1.11.6" evidence="4"/>
<keyword evidence="3 4" id="KW-0378">Hydrolase</keyword>
<dbReference type="InterPro" id="IPR003761">
    <property type="entry name" value="Exonuc_VII_S"/>
</dbReference>
<dbReference type="NCBIfam" id="NF002140">
    <property type="entry name" value="PRK00977.1-4"/>
    <property type="match status" value="1"/>
</dbReference>
<reference evidence="4" key="1">
    <citation type="submission" date="2016-10" db="EMBL/GenBank/DDBJ databases">
        <authorList>
            <person name="de Groot N.N."/>
        </authorList>
    </citation>
    <scope>NUCLEOTIDE SEQUENCE</scope>
</reference>
<evidence type="ECO:0000256" key="3">
    <source>
        <dbReference type="ARBA" id="ARBA00022801"/>
    </source>
</evidence>
<dbReference type="EMBL" id="FPHJ01000031">
    <property type="protein sequence ID" value="SFV60920.1"/>
    <property type="molecule type" value="Genomic_DNA"/>
</dbReference>
<evidence type="ECO:0000256" key="2">
    <source>
        <dbReference type="ARBA" id="ARBA00022722"/>
    </source>
</evidence>
<sequence>MTKKFDFNKGLDELEAIVNKMEDGELSLDESLNYFEKGIKLSKRCHQALSDAEQRILKLTSDDNYTKKVSL</sequence>
<dbReference type="SUPFAM" id="SSF116842">
    <property type="entry name" value="XseB-like"/>
    <property type="match status" value="1"/>
</dbReference>
<dbReference type="PANTHER" id="PTHR34137:SF1">
    <property type="entry name" value="EXODEOXYRIBONUCLEASE 7 SMALL SUBUNIT"/>
    <property type="match status" value="1"/>
</dbReference>
<name>A0A1W1C4Y7_9ZZZZ</name>
<dbReference type="GO" id="GO:0008855">
    <property type="term" value="F:exodeoxyribonuclease VII activity"/>
    <property type="evidence" value="ECO:0007669"/>
    <property type="project" value="UniProtKB-EC"/>
</dbReference>
<gene>
    <name evidence="4" type="ORF">MNB_SUP05-5-664</name>
</gene>
<evidence type="ECO:0000256" key="1">
    <source>
        <dbReference type="ARBA" id="ARBA00022490"/>
    </source>
</evidence>